<dbReference type="SUPFAM" id="SSF143447">
    <property type="entry name" value="AMMECR1-like"/>
    <property type="match status" value="1"/>
</dbReference>
<proteinExistence type="predicted"/>
<dbReference type="RefSeq" id="WP_193113749.1">
    <property type="nucleotide sequence ID" value="NZ_CP041165.1"/>
</dbReference>
<gene>
    <name evidence="2" type="ORF">FJR03_00595</name>
</gene>
<evidence type="ECO:0000259" key="1">
    <source>
        <dbReference type="PROSITE" id="PS51112"/>
    </source>
</evidence>
<dbReference type="AlphaFoldDB" id="A0A7M3V985"/>
<dbReference type="InterPro" id="IPR027485">
    <property type="entry name" value="AMMECR1_N"/>
</dbReference>
<feature type="domain" description="AMMECR1" evidence="1">
    <location>
        <begin position="1"/>
        <end position="115"/>
    </location>
</feature>
<dbReference type="PROSITE" id="PS51112">
    <property type="entry name" value="AMMECR1"/>
    <property type="match status" value="1"/>
</dbReference>
<dbReference type="EMBL" id="CP041165">
    <property type="protein sequence ID" value="QOP40318.1"/>
    <property type="molecule type" value="Genomic_DNA"/>
</dbReference>
<sequence>MSRSVLLQLARDSIQEVIEANNTIDHALLLEEHPLLSQKISTEIKIFIENELRGAHKIDEARSLLENVIIAAKKAAFEDKNFTPLTTSEYLRCYLEITLDTPEGVISQKDEPILG</sequence>
<dbReference type="InterPro" id="IPR036071">
    <property type="entry name" value="AMMECR1_dom_sf"/>
</dbReference>
<accession>A0A7M3V985</accession>
<dbReference type="Gene3D" id="3.30.700.20">
    <property type="entry name" value="Hypothetical protein ph0010, domain 1"/>
    <property type="match status" value="1"/>
</dbReference>
<dbReference type="Proteomes" id="UP000593910">
    <property type="component" value="Chromosome"/>
</dbReference>
<evidence type="ECO:0000313" key="2">
    <source>
        <dbReference type="EMBL" id="QOP40318.1"/>
    </source>
</evidence>
<dbReference type="Pfam" id="PF01871">
    <property type="entry name" value="AMMECR1"/>
    <property type="match status" value="1"/>
</dbReference>
<name>A0A7M3V985_9BACT</name>
<keyword evidence="3" id="KW-1185">Reference proteome</keyword>
<dbReference type="KEGG" id="smax:FJR03_00595"/>
<organism evidence="2 3">
    <name type="scientific">Sulfurimonas marina</name>
    <dbReference type="NCBI Taxonomy" id="2590551"/>
    <lineage>
        <taxon>Bacteria</taxon>
        <taxon>Pseudomonadati</taxon>
        <taxon>Campylobacterota</taxon>
        <taxon>Epsilonproteobacteria</taxon>
        <taxon>Campylobacterales</taxon>
        <taxon>Sulfurimonadaceae</taxon>
        <taxon>Sulfurimonas</taxon>
    </lineage>
</organism>
<dbReference type="InterPro" id="IPR002733">
    <property type="entry name" value="AMMECR1_domain"/>
</dbReference>
<reference evidence="2 3" key="1">
    <citation type="submission" date="2019-06" db="EMBL/GenBank/DDBJ databases">
        <title>Sulfurimonas gotlandica sp. nov., a chemoautotrophic and psychrotolerant epsilonproteobacterium isolated from a pelagic redoxcline, and an emended description of the genus Sulfurimonas.</title>
        <authorList>
            <person name="Wang S."/>
            <person name="Jiang L."/>
            <person name="Shao Z."/>
        </authorList>
    </citation>
    <scope>NUCLEOTIDE SEQUENCE [LARGE SCALE GENOMIC DNA]</scope>
    <source>
        <strain evidence="2 3">B2</strain>
    </source>
</reference>
<protein>
    <submittedName>
        <fullName evidence="2">AMMECR1 domain-containing protein</fullName>
    </submittedName>
</protein>
<evidence type="ECO:0000313" key="3">
    <source>
        <dbReference type="Proteomes" id="UP000593910"/>
    </source>
</evidence>